<dbReference type="InterPro" id="IPR006683">
    <property type="entry name" value="Thioestr_dom"/>
</dbReference>
<evidence type="ECO:0000313" key="5">
    <source>
        <dbReference type="Proteomes" id="UP000075238"/>
    </source>
</evidence>
<dbReference type="InterPro" id="IPR029069">
    <property type="entry name" value="HotDog_dom_sf"/>
</dbReference>
<dbReference type="InterPro" id="IPR039298">
    <property type="entry name" value="ACOT13"/>
</dbReference>
<keyword evidence="5" id="KW-1185">Reference proteome</keyword>
<accession>A0A142JK38</accession>
<organism evidence="4 5">
    <name type="scientific">Cupriavidus nantongensis</name>
    <dbReference type="NCBI Taxonomy" id="1796606"/>
    <lineage>
        <taxon>Bacteria</taxon>
        <taxon>Pseudomonadati</taxon>
        <taxon>Pseudomonadota</taxon>
        <taxon>Betaproteobacteria</taxon>
        <taxon>Burkholderiales</taxon>
        <taxon>Burkholderiaceae</taxon>
        <taxon>Cupriavidus</taxon>
    </lineage>
</organism>
<dbReference type="Pfam" id="PF03061">
    <property type="entry name" value="4HBT"/>
    <property type="match status" value="1"/>
</dbReference>
<dbReference type="GO" id="GO:0047617">
    <property type="term" value="F:fatty acyl-CoA hydrolase activity"/>
    <property type="evidence" value="ECO:0007669"/>
    <property type="project" value="InterPro"/>
</dbReference>
<evidence type="ECO:0000256" key="1">
    <source>
        <dbReference type="ARBA" id="ARBA00008324"/>
    </source>
</evidence>
<dbReference type="RefSeq" id="WP_062799531.1">
    <property type="nucleotide sequence ID" value="NZ_CP014844.1"/>
</dbReference>
<dbReference type="AlphaFoldDB" id="A0A142JK38"/>
<protein>
    <submittedName>
        <fullName evidence="4">Acyl-CoA thioesterase</fullName>
    </submittedName>
</protein>
<comment type="similarity">
    <text evidence="1">Belongs to the thioesterase PaaI family.</text>
</comment>
<dbReference type="CDD" id="cd03443">
    <property type="entry name" value="PaaI_thioesterase"/>
    <property type="match status" value="1"/>
</dbReference>
<dbReference type="EMBL" id="CP014844">
    <property type="protein sequence ID" value="AMR78450.1"/>
    <property type="molecule type" value="Genomic_DNA"/>
</dbReference>
<evidence type="ECO:0000256" key="2">
    <source>
        <dbReference type="ARBA" id="ARBA00022801"/>
    </source>
</evidence>
<evidence type="ECO:0000313" key="4">
    <source>
        <dbReference type="EMBL" id="AMR78450.1"/>
    </source>
</evidence>
<evidence type="ECO:0000259" key="3">
    <source>
        <dbReference type="Pfam" id="PF03061"/>
    </source>
</evidence>
<dbReference type="PANTHER" id="PTHR21660:SF1">
    <property type="entry name" value="ACYL-COENZYME A THIOESTERASE 13"/>
    <property type="match status" value="1"/>
</dbReference>
<dbReference type="SUPFAM" id="SSF54637">
    <property type="entry name" value="Thioesterase/thiol ester dehydrase-isomerase"/>
    <property type="match status" value="1"/>
</dbReference>
<feature type="domain" description="Thioesterase" evidence="3">
    <location>
        <begin position="65"/>
        <end position="138"/>
    </location>
</feature>
<reference evidence="4 5" key="1">
    <citation type="submission" date="2016-03" db="EMBL/GenBank/DDBJ databases">
        <title>Complete genome sequence of a novel chlorpyrifos degrading bacterium, Cupriavidus nantongensis sp. X1.</title>
        <authorList>
            <person name="Fang L."/>
        </authorList>
    </citation>
    <scope>NUCLEOTIDE SEQUENCE [LARGE SCALE GENOMIC DNA]</scope>
    <source>
        <strain evidence="4 5">X1</strain>
    </source>
</reference>
<dbReference type="Proteomes" id="UP000075238">
    <property type="component" value="Chromosome 1"/>
</dbReference>
<proteinExistence type="inferred from homology"/>
<dbReference type="OrthoDB" id="9813158at2"/>
<dbReference type="KEGG" id="cnan:A2G96_12285"/>
<name>A0A142JK38_9BURK</name>
<keyword evidence="2" id="KW-0378">Hydrolase</keyword>
<dbReference type="NCBIfam" id="TIGR00369">
    <property type="entry name" value="unchar_dom_1"/>
    <property type="match status" value="1"/>
</dbReference>
<dbReference type="InterPro" id="IPR003736">
    <property type="entry name" value="PAAI_dom"/>
</dbReference>
<dbReference type="Gene3D" id="3.10.129.10">
    <property type="entry name" value="Hotdog Thioesterase"/>
    <property type="match status" value="1"/>
</dbReference>
<gene>
    <name evidence="4" type="ORF">A2G96_12285</name>
</gene>
<dbReference type="PANTHER" id="PTHR21660">
    <property type="entry name" value="THIOESTERASE SUPERFAMILY MEMBER-RELATED"/>
    <property type="match status" value="1"/>
</dbReference>
<sequence length="161" mass="16534">MLQAILHQPGTDGTAAVDPRMRAMVDSVLMASPVARALGVRLDQLAPDHVELFMPYLPTNVTHGSTVHGGVIATLIDIAGAAAAASGARADEVKGGATSSLSVQYLAAAQGVALRAVAEVVRRGRRQVVTEVAVYADSAGANQQDEPGMLVAKALMSSAMF</sequence>
<dbReference type="STRING" id="1796606.A2G96_12285"/>